<organism evidence="2 3">
    <name type="scientific">Hydrobacter penzbergensis</name>
    <dbReference type="NCBI Taxonomy" id="1235997"/>
    <lineage>
        <taxon>Bacteria</taxon>
        <taxon>Pseudomonadati</taxon>
        <taxon>Bacteroidota</taxon>
        <taxon>Chitinophagia</taxon>
        <taxon>Chitinophagales</taxon>
        <taxon>Chitinophagaceae</taxon>
        <taxon>Hydrobacter</taxon>
    </lineage>
</organism>
<keyword evidence="1" id="KW-1133">Transmembrane helix</keyword>
<comment type="caution">
    <text evidence="2">The sequence shown here is derived from an EMBL/GenBank/DDBJ whole genome shotgun (WGS) entry which is preliminary data.</text>
</comment>
<keyword evidence="3" id="KW-1185">Reference proteome</keyword>
<name>A0A8X8ICW6_9BACT</name>
<keyword evidence="1" id="KW-0812">Transmembrane</keyword>
<sequence length="220" mass="25732">MHISLSVISEFISLVAAFFSYKKLKGTWYVYAIPFLFFVLYAEIGATYYWTTFNRTDCPNGNVHIYLWVSIMETIFYGRFFWKVFKNSALKKITESVAVVIIANYLFLFFFLYVYIEPYFYLMALHGLCFIILSCIYFYELFINAGEENVLSLPDFWMAVGIFAYFSGTGSSFVLHKTLQHANIKFMGLYLYNIIPQVLSIILHGCFITAFILCRKKKTI</sequence>
<feature type="transmembrane region" description="Helical" evidence="1">
    <location>
        <begin position="65"/>
        <end position="85"/>
    </location>
</feature>
<reference evidence="2 3" key="1">
    <citation type="submission" date="2016-10" db="EMBL/GenBank/DDBJ databases">
        <authorList>
            <person name="Varghese N."/>
            <person name="Submissions S."/>
        </authorList>
    </citation>
    <scope>NUCLEOTIDE SEQUENCE [LARGE SCALE GENOMIC DNA]</scope>
    <source>
        <strain evidence="2 3">DSM 25353</strain>
    </source>
</reference>
<feature type="transmembrane region" description="Helical" evidence="1">
    <location>
        <begin position="122"/>
        <end position="143"/>
    </location>
</feature>
<gene>
    <name evidence="2" type="ORF">SAMN05444410_10262</name>
</gene>
<proteinExistence type="predicted"/>
<dbReference type="AlphaFoldDB" id="A0A8X8ICW6"/>
<feature type="transmembrane region" description="Helical" evidence="1">
    <location>
        <begin position="97"/>
        <end position="116"/>
    </location>
</feature>
<accession>A0A8X8ICW6</accession>
<evidence type="ECO:0000313" key="3">
    <source>
        <dbReference type="Proteomes" id="UP000198711"/>
    </source>
</evidence>
<keyword evidence="1" id="KW-0472">Membrane</keyword>
<evidence type="ECO:0000313" key="2">
    <source>
        <dbReference type="EMBL" id="SDW34792.1"/>
    </source>
</evidence>
<feature type="transmembrane region" description="Helical" evidence="1">
    <location>
        <begin position="194"/>
        <end position="214"/>
    </location>
</feature>
<feature type="transmembrane region" description="Helical" evidence="1">
    <location>
        <begin position="28"/>
        <end position="50"/>
    </location>
</feature>
<dbReference type="EMBL" id="FNNO01000002">
    <property type="protein sequence ID" value="SDW34792.1"/>
    <property type="molecule type" value="Genomic_DNA"/>
</dbReference>
<evidence type="ECO:0000256" key="1">
    <source>
        <dbReference type="SAM" id="Phobius"/>
    </source>
</evidence>
<feature type="transmembrane region" description="Helical" evidence="1">
    <location>
        <begin position="6"/>
        <end position="21"/>
    </location>
</feature>
<dbReference type="Proteomes" id="UP000198711">
    <property type="component" value="Unassembled WGS sequence"/>
</dbReference>
<feature type="transmembrane region" description="Helical" evidence="1">
    <location>
        <begin position="155"/>
        <end position="174"/>
    </location>
</feature>
<protein>
    <submittedName>
        <fullName evidence="2">Uncharacterized protein</fullName>
    </submittedName>
</protein>